<evidence type="ECO:0000313" key="5">
    <source>
        <dbReference type="Proteomes" id="UP000288805"/>
    </source>
</evidence>
<feature type="compositionally biased region" description="Basic and acidic residues" evidence="2">
    <location>
        <begin position="8"/>
        <end position="33"/>
    </location>
</feature>
<evidence type="ECO:0000256" key="2">
    <source>
        <dbReference type="SAM" id="MobiDB-lite"/>
    </source>
</evidence>
<dbReference type="InterPro" id="IPR045358">
    <property type="entry name" value="Ty3_capsid"/>
</dbReference>
<dbReference type="EMBL" id="QGNW01000501">
    <property type="protein sequence ID" value="RVW69312.1"/>
    <property type="molecule type" value="Genomic_DNA"/>
</dbReference>
<accession>A0A438GAR3</accession>
<proteinExistence type="predicted"/>
<comment type="caution">
    <text evidence="4">The sequence shown here is derived from an EMBL/GenBank/DDBJ whole genome shotgun (WGS) entry which is preliminary data.</text>
</comment>
<keyword evidence="1" id="KW-0175">Coiled coil</keyword>
<feature type="domain" description="Ty3 transposon capsid-like protein" evidence="3">
    <location>
        <begin position="128"/>
        <end position="304"/>
    </location>
</feature>
<protein>
    <recommendedName>
        <fullName evidence="3">Ty3 transposon capsid-like protein domain-containing protein</fullName>
    </recommendedName>
</protein>
<feature type="coiled-coil region" evidence="1">
    <location>
        <begin position="35"/>
        <end position="87"/>
    </location>
</feature>
<dbReference type="Proteomes" id="UP000288805">
    <property type="component" value="Unassembled WGS sequence"/>
</dbReference>
<dbReference type="Pfam" id="PF19259">
    <property type="entry name" value="Ty3_capsid"/>
    <property type="match status" value="1"/>
</dbReference>
<dbReference type="AlphaFoldDB" id="A0A438GAR3"/>
<evidence type="ECO:0000256" key="1">
    <source>
        <dbReference type="SAM" id="Coils"/>
    </source>
</evidence>
<name>A0A438GAR3_VITVI</name>
<evidence type="ECO:0000259" key="3">
    <source>
        <dbReference type="Pfam" id="PF19259"/>
    </source>
</evidence>
<evidence type="ECO:0000313" key="4">
    <source>
        <dbReference type="EMBL" id="RVW69312.1"/>
    </source>
</evidence>
<reference evidence="4 5" key="1">
    <citation type="journal article" date="2018" name="PLoS Genet.">
        <title>Population sequencing reveals clonal diversity and ancestral inbreeding in the grapevine cultivar Chardonnay.</title>
        <authorList>
            <person name="Roach M.J."/>
            <person name="Johnson D.L."/>
            <person name="Bohlmann J."/>
            <person name="van Vuuren H.J."/>
            <person name="Jones S.J."/>
            <person name="Pretorius I.S."/>
            <person name="Schmidt S.A."/>
            <person name="Borneman A.R."/>
        </authorList>
    </citation>
    <scope>NUCLEOTIDE SEQUENCE [LARGE SCALE GENOMIC DNA]</scope>
    <source>
        <strain evidence="5">cv. Chardonnay</strain>
        <tissue evidence="4">Leaf</tissue>
    </source>
</reference>
<sequence>MSGSNVDKTSEQTCGKETEPTAQGRDKKDKSRDAVANMEARLVKVELAMADTREELDLIEQSMEKGLEDLREQIQDLRERVLVSQVQLVSHEEFVSFQGKEVRQELAIYKATVSAWVMATQKASRMEVPKPQGFGGKRDSKKLDNFLWHMERYFEAITLIDEATKVRTATLYLTDTATLWWHRRFVDMEKGICTIETWKDFKREIKRQFYLEDVAYLARKNMRRLKHTGSIREYVKEFSSLMLEIPNMTEKELLFNFMDNLQGWAEHELRRRGIQDLATAMEIVESLTDYKRGYSSKVESLEDSHATGGGVEVSRDHNAPRMGSGKTPNIREGRGNVERKEFTPKIKCFLCDGPHWAHDCPKRKAFSAMIEEREQEDKAHMGLMQLLGALQFNPKPSTPKTSLLSRVQVNEAKWERVGVTYTHMDEVTKGKVNSMEADKLGTYGFLEKVLETHQEVSRKGNDEDIDDIGGGKLLETPETIYTKPLVGRVWKVLEMPRNVHTSLHYGGRHESSPRLSRDLLYIGLYIELCRVFYNHLDL</sequence>
<feature type="region of interest" description="Disordered" evidence="2">
    <location>
        <begin position="1"/>
        <end position="34"/>
    </location>
</feature>
<organism evidence="4 5">
    <name type="scientific">Vitis vinifera</name>
    <name type="common">Grape</name>
    <dbReference type="NCBI Taxonomy" id="29760"/>
    <lineage>
        <taxon>Eukaryota</taxon>
        <taxon>Viridiplantae</taxon>
        <taxon>Streptophyta</taxon>
        <taxon>Embryophyta</taxon>
        <taxon>Tracheophyta</taxon>
        <taxon>Spermatophyta</taxon>
        <taxon>Magnoliopsida</taxon>
        <taxon>eudicotyledons</taxon>
        <taxon>Gunneridae</taxon>
        <taxon>Pentapetalae</taxon>
        <taxon>rosids</taxon>
        <taxon>Vitales</taxon>
        <taxon>Vitaceae</taxon>
        <taxon>Viteae</taxon>
        <taxon>Vitis</taxon>
    </lineage>
</organism>
<gene>
    <name evidence="4" type="ORF">CK203_062762</name>
</gene>
<feature type="region of interest" description="Disordered" evidence="2">
    <location>
        <begin position="299"/>
        <end position="332"/>
    </location>
</feature>